<dbReference type="AlphaFoldDB" id="A0A6B0VA36"/>
<sequence>MNAPKLRELLLLLLSASVSAAVEEGKAPEQAGCIGQATEKTLYLGVYVATDAAFRSCSPYKGEVLEDYLKAFVGGVGLYFLDMKSPALQIVYLGSRNLTSDEENKVIGSVKSVTETAVKGGDAMKHLMVLPLTSDDQDITPGNKLLLVLTRLNITEEETKNDVNQEMPIPGNSNSGESDEDYDVEGLEDRMVHARAVVENKRPKTVGGLSVYGSICVMAGAIVQDHGTNFSGVGAAAVQIANVLGPVYNGTIARRNCSEDDFAQQSFHGKECSGVNTQMHDTEKFECLEEEINGTKGEAMTPYEFYEKHSEWTPCGTSYPGTQDCQKPETTTAYQHKNCSISCCLNSNLRYLLPSYDPIPAPDGEKCDSSKICVGGKCVTTNTIPGEHPLKR</sequence>
<evidence type="ECO:0000313" key="2">
    <source>
        <dbReference type="EMBL" id="MXU99049.1"/>
    </source>
</evidence>
<evidence type="ECO:0000256" key="1">
    <source>
        <dbReference type="SAM" id="SignalP"/>
    </source>
</evidence>
<reference evidence="2" key="1">
    <citation type="submission" date="2019-12" db="EMBL/GenBank/DDBJ databases">
        <title>An insight into the sialome of adult female Ixodes ricinus ticks feeding for 6 days.</title>
        <authorList>
            <person name="Perner J."/>
            <person name="Ribeiro J.M.C."/>
        </authorList>
    </citation>
    <scope>NUCLEOTIDE SEQUENCE</scope>
    <source>
        <strain evidence="2">Semi-engorged</strain>
        <tissue evidence="2">Salivary glands</tissue>
    </source>
</reference>
<accession>A0A6B0VA36</accession>
<dbReference type="EMBL" id="GIFC01016966">
    <property type="protein sequence ID" value="MXU99049.1"/>
    <property type="molecule type" value="Transcribed_RNA"/>
</dbReference>
<name>A0A6B0VA36_IXORI</name>
<protein>
    <submittedName>
        <fullName evidence="2">Putative tetraspanin</fullName>
    </submittedName>
</protein>
<feature type="signal peptide" evidence="1">
    <location>
        <begin position="1"/>
        <end position="20"/>
    </location>
</feature>
<feature type="chain" id="PRO_5025411396" evidence="1">
    <location>
        <begin position="21"/>
        <end position="392"/>
    </location>
</feature>
<organism evidence="2">
    <name type="scientific">Ixodes ricinus</name>
    <name type="common">Common tick</name>
    <name type="synonym">Acarus ricinus</name>
    <dbReference type="NCBI Taxonomy" id="34613"/>
    <lineage>
        <taxon>Eukaryota</taxon>
        <taxon>Metazoa</taxon>
        <taxon>Ecdysozoa</taxon>
        <taxon>Arthropoda</taxon>
        <taxon>Chelicerata</taxon>
        <taxon>Arachnida</taxon>
        <taxon>Acari</taxon>
        <taxon>Parasitiformes</taxon>
        <taxon>Ixodida</taxon>
        <taxon>Ixodoidea</taxon>
        <taxon>Ixodidae</taxon>
        <taxon>Ixodinae</taxon>
        <taxon>Ixodes</taxon>
    </lineage>
</organism>
<keyword evidence="1" id="KW-0732">Signal</keyword>
<proteinExistence type="predicted"/>